<feature type="binding site" evidence="1">
    <location>
        <position position="326"/>
    </location>
    <ligand>
        <name>Zn(2+)</name>
        <dbReference type="ChEBI" id="CHEBI:29105"/>
    </ligand>
</feature>
<dbReference type="PRINTS" id="PR01950">
    <property type="entry name" value="LANCSUPER"/>
</dbReference>
<dbReference type="GO" id="GO:0046872">
    <property type="term" value="F:metal ion binding"/>
    <property type="evidence" value="ECO:0007669"/>
    <property type="project" value="UniProtKB-KW"/>
</dbReference>
<keyword evidence="1" id="KW-0479">Metal-binding</keyword>
<dbReference type="GO" id="GO:0031179">
    <property type="term" value="P:peptide modification"/>
    <property type="evidence" value="ECO:0007669"/>
    <property type="project" value="InterPro"/>
</dbReference>
<dbReference type="InterPro" id="IPR007822">
    <property type="entry name" value="LANC-like"/>
</dbReference>
<dbReference type="SUPFAM" id="SSF158745">
    <property type="entry name" value="LanC-like"/>
    <property type="match status" value="1"/>
</dbReference>
<comment type="caution">
    <text evidence="2">The sequence shown here is derived from an EMBL/GenBank/DDBJ whole genome shotgun (WGS) entry which is preliminary data.</text>
</comment>
<name>A0A7W7SP28_9ACTN</name>
<proteinExistence type="predicted"/>
<reference evidence="2 3" key="1">
    <citation type="submission" date="2020-08" db="EMBL/GenBank/DDBJ databases">
        <title>Sequencing the genomes of 1000 actinobacteria strains.</title>
        <authorList>
            <person name="Klenk H.-P."/>
        </authorList>
    </citation>
    <scope>NUCLEOTIDE SEQUENCE [LARGE SCALE GENOMIC DNA]</scope>
    <source>
        <strain evidence="2 3">DSM 45886</strain>
    </source>
</reference>
<feature type="binding site" evidence="1">
    <location>
        <position position="270"/>
    </location>
    <ligand>
        <name>Zn(2+)</name>
        <dbReference type="ChEBI" id="CHEBI:29105"/>
    </ligand>
</feature>
<evidence type="ECO:0000256" key="1">
    <source>
        <dbReference type="PIRSR" id="PIRSR607822-1"/>
    </source>
</evidence>
<keyword evidence="3" id="KW-1185">Reference proteome</keyword>
<keyword evidence="1" id="KW-0862">Zinc</keyword>
<sequence>MRSAVDPIGYALARRTLTTAAQQTSAAQEVAARADWGIPLLARLVTTVESTPAADIDPTIGVTARRAVLTWVAQRRGGVAAARLYGDGLASLVVGLGHACAVEPRLRTVAQLSRDRLVAWCRQEPHPDGPLAVDYDLVNGVAGAVLALTASPDPRPEHLRPGLHYLLRLCTGPGLAGLRHSAREPDSRLRWNVGQLNHGLAHGVPGILAALVAAHPVVCGAERDEVTEVVARLAGHLCRSAIRDGRGVLTWRRGSDETAATTDPRRQAWCYGAPGVAWQLAEAARVLDDPTVSEVARFSMASLCAAWDDDYYLRAESADAQLSLCHGAPGSYAVARAFADHDGLAGAGTLAEHLRDRIVERLPGWYDSTRAGATMLAGTAGTLAVLLADGPTSRGWLAPLALR</sequence>
<dbReference type="Pfam" id="PF05147">
    <property type="entry name" value="LANC_like"/>
    <property type="match status" value="1"/>
</dbReference>
<feature type="binding site" evidence="1">
    <location>
        <position position="325"/>
    </location>
    <ligand>
        <name>Zn(2+)</name>
        <dbReference type="ChEBI" id="CHEBI:29105"/>
    </ligand>
</feature>
<dbReference type="SMART" id="SM01260">
    <property type="entry name" value="LANC_like"/>
    <property type="match status" value="1"/>
</dbReference>
<protein>
    <recommendedName>
        <fullName evidence="4">Lanthionine synthetase C-like protein</fullName>
    </recommendedName>
</protein>
<dbReference type="EMBL" id="JACHJW010000001">
    <property type="protein sequence ID" value="MBB4958288.1"/>
    <property type="molecule type" value="Genomic_DNA"/>
</dbReference>
<evidence type="ECO:0008006" key="4">
    <source>
        <dbReference type="Google" id="ProtNLM"/>
    </source>
</evidence>
<accession>A0A7W7SP28</accession>
<dbReference type="RefSeq" id="WP_184534400.1">
    <property type="nucleotide sequence ID" value="NZ_JACHJW010000001.1"/>
</dbReference>
<dbReference type="AlphaFoldDB" id="A0A7W7SP28"/>
<organism evidence="2 3">
    <name type="scientific">Micromonospora polyrhachis</name>
    <dbReference type="NCBI Taxonomy" id="1282883"/>
    <lineage>
        <taxon>Bacteria</taxon>
        <taxon>Bacillati</taxon>
        <taxon>Actinomycetota</taxon>
        <taxon>Actinomycetes</taxon>
        <taxon>Micromonosporales</taxon>
        <taxon>Micromonosporaceae</taxon>
        <taxon>Micromonospora</taxon>
    </lineage>
</organism>
<evidence type="ECO:0000313" key="2">
    <source>
        <dbReference type="EMBL" id="MBB4958288.1"/>
    </source>
</evidence>
<gene>
    <name evidence="2" type="ORF">FHR38_002021</name>
</gene>
<dbReference type="Gene3D" id="1.50.10.20">
    <property type="match status" value="1"/>
</dbReference>
<dbReference type="Proteomes" id="UP000578819">
    <property type="component" value="Unassembled WGS sequence"/>
</dbReference>
<evidence type="ECO:0000313" key="3">
    <source>
        <dbReference type="Proteomes" id="UP000578819"/>
    </source>
</evidence>